<dbReference type="EMBL" id="CM000764">
    <property type="protein sequence ID" value="KXG27774.1"/>
    <property type="molecule type" value="Genomic_DNA"/>
</dbReference>
<reference evidence="1 2" key="1">
    <citation type="journal article" date="2009" name="Nature">
        <title>The Sorghum bicolor genome and the diversification of grasses.</title>
        <authorList>
            <person name="Paterson A.H."/>
            <person name="Bowers J.E."/>
            <person name="Bruggmann R."/>
            <person name="Dubchak I."/>
            <person name="Grimwood J."/>
            <person name="Gundlach H."/>
            <person name="Haberer G."/>
            <person name="Hellsten U."/>
            <person name="Mitros T."/>
            <person name="Poliakov A."/>
            <person name="Schmutz J."/>
            <person name="Spannagl M."/>
            <person name="Tang H."/>
            <person name="Wang X."/>
            <person name="Wicker T."/>
            <person name="Bharti A.K."/>
            <person name="Chapman J."/>
            <person name="Feltus F.A."/>
            <person name="Gowik U."/>
            <person name="Grigoriev I.V."/>
            <person name="Lyons E."/>
            <person name="Maher C.A."/>
            <person name="Martis M."/>
            <person name="Narechania A."/>
            <person name="Otillar R.P."/>
            <person name="Penning B.W."/>
            <person name="Salamov A.A."/>
            <person name="Wang Y."/>
            <person name="Zhang L."/>
            <person name="Carpita N.C."/>
            <person name="Freeling M."/>
            <person name="Gingle A.R."/>
            <person name="Hash C.T."/>
            <person name="Keller B."/>
            <person name="Klein P."/>
            <person name="Kresovich S."/>
            <person name="McCann M.C."/>
            <person name="Ming R."/>
            <person name="Peterson D.G."/>
            <person name="Mehboob-ur-Rahman"/>
            <person name="Ware D."/>
            <person name="Westhoff P."/>
            <person name="Mayer K.F."/>
            <person name="Messing J."/>
            <person name="Rokhsar D.S."/>
        </authorList>
    </citation>
    <scope>NUCLEOTIDE SEQUENCE [LARGE SCALE GENOMIC DNA]</scope>
    <source>
        <strain evidence="2">cv. BTx623</strain>
    </source>
</reference>
<dbReference type="Gramene" id="KXG27774">
    <property type="protein sequence ID" value="KXG27774"/>
    <property type="gene ID" value="SORBI_3005G041900"/>
</dbReference>
<dbReference type="AlphaFoldDB" id="A0A1B6PQ24"/>
<gene>
    <name evidence="1" type="ORF">SORBI_3005G041900</name>
</gene>
<organism evidence="1 2">
    <name type="scientific">Sorghum bicolor</name>
    <name type="common">Sorghum</name>
    <name type="synonym">Sorghum vulgare</name>
    <dbReference type="NCBI Taxonomy" id="4558"/>
    <lineage>
        <taxon>Eukaryota</taxon>
        <taxon>Viridiplantae</taxon>
        <taxon>Streptophyta</taxon>
        <taxon>Embryophyta</taxon>
        <taxon>Tracheophyta</taxon>
        <taxon>Spermatophyta</taxon>
        <taxon>Magnoliopsida</taxon>
        <taxon>Liliopsida</taxon>
        <taxon>Poales</taxon>
        <taxon>Poaceae</taxon>
        <taxon>PACMAD clade</taxon>
        <taxon>Panicoideae</taxon>
        <taxon>Andropogonodae</taxon>
        <taxon>Andropogoneae</taxon>
        <taxon>Sorghinae</taxon>
        <taxon>Sorghum</taxon>
    </lineage>
</organism>
<evidence type="ECO:0000313" key="1">
    <source>
        <dbReference type="EMBL" id="KXG27774.1"/>
    </source>
</evidence>
<proteinExistence type="predicted"/>
<protein>
    <submittedName>
        <fullName evidence="1">Uncharacterized protein</fullName>
    </submittedName>
</protein>
<sequence>MAAPHHSLTLLHCRRSFRRSLSSPPTSGPPSATSARLVQVVLLTRKALPSMFSLIGTTLLQLCSHKPLLQYFLLYTLPTAAITAKWSR</sequence>
<keyword evidence="2" id="KW-1185">Reference proteome</keyword>
<name>A0A1B6PQ24_SORBI</name>
<dbReference type="Proteomes" id="UP000000768">
    <property type="component" value="Chromosome 5"/>
</dbReference>
<reference evidence="2" key="2">
    <citation type="journal article" date="2018" name="Plant J.">
        <title>The Sorghum bicolor reference genome: improved assembly, gene annotations, a transcriptome atlas, and signatures of genome organization.</title>
        <authorList>
            <person name="McCormick R.F."/>
            <person name="Truong S.K."/>
            <person name="Sreedasyam A."/>
            <person name="Jenkins J."/>
            <person name="Shu S."/>
            <person name="Sims D."/>
            <person name="Kennedy M."/>
            <person name="Amirebrahimi M."/>
            <person name="Weers B.D."/>
            <person name="McKinley B."/>
            <person name="Mattison A."/>
            <person name="Morishige D.T."/>
            <person name="Grimwood J."/>
            <person name="Schmutz J."/>
            <person name="Mullet J.E."/>
        </authorList>
    </citation>
    <scope>NUCLEOTIDE SEQUENCE [LARGE SCALE GENOMIC DNA]</scope>
    <source>
        <strain evidence="2">cv. BTx623</strain>
    </source>
</reference>
<dbReference type="InParanoid" id="A0A1B6PQ24"/>
<evidence type="ECO:0000313" key="2">
    <source>
        <dbReference type="Proteomes" id="UP000000768"/>
    </source>
</evidence>
<accession>A0A1B6PQ24</accession>